<name>A0ABS6JIJ8_9BACI</name>
<dbReference type="Proteomes" id="UP000784880">
    <property type="component" value="Unassembled WGS sequence"/>
</dbReference>
<evidence type="ECO:0000313" key="2">
    <source>
        <dbReference type="Proteomes" id="UP000784880"/>
    </source>
</evidence>
<sequence>MRKKGNTWKVNQDQYIIDMVNGLDHLSDVQIAEVIAGNSLLSNRSISAVYQHIKYLRRLEWIA</sequence>
<gene>
    <name evidence="1" type="ORF">KS419_15850</name>
</gene>
<dbReference type="EMBL" id="JAHQCS010000126">
    <property type="protein sequence ID" value="MBU9713205.1"/>
    <property type="molecule type" value="Genomic_DNA"/>
</dbReference>
<protein>
    <submittedName>
        <fullName evidence="1">Uncharacterized protein</fullName>
    </submittedName>
</protein>
<keyword evidence="2" id="KW-1185">Reference proteome</keyword>
<accession>A0ABS6JIJ8</accession>
<reference evidence="1 2" key="1">
    <citation type="submission" date="2021-06" db="EMBL/GenBank/DDBJ databases">
        <title>Bacillus sp. RD4P76, an endophyte from a halophyte.</title>
        <authorList>
            <person name="Sun J.-Q."/>
        </authorList>
    </citation>
    <scope>NUCLEOTIDE SEQUENCE [LARGE SCALE GENOMIC DNA]</scope>
    <source>
        <strain evidence="1 2">CGMCC 1.15917</strain>
    </source>
</reference>
<evidence type="ECO:0000313" key="1">
    <source>
        <dbReference type="EMBL" id="MBU9713205.1"/>
    </source>
</evidence>
<organism evidence="1 2">
    <name type="scientific">Evansella tamaricis</name>
    <dbReference type="NCBI Taxonomy" id="2069301"/>
    <lineage>
        <taxon>Bacteria</taxon>
        <taxon>Bacillati</taxon>
        <taxon>Bacillota</taxon>
        <taxon>Bacilli</taxon>
        <taxon>Bacillales</taxon>
        <taxon>Bacillaceae</taxon>
        <taxon>Evansella</taxon>
    </lineage>
</organism>
<proteinExistence type="predicted"/>
<dbReference type="RefSeq" id="WP_217067373.1">
    <property type="nucleotide sequence ID" value="NZ_JAHQCS010000126.1"/>
</dbReference>
<comment type="caution">
    <text evidence="1">The sequence shown here is derived from an EMBL/GenBank/DDBJ whole genome shotgun (WGS) entry which is preliminary data.</text>
</comment>